<organism evidence="2 3">
    <name type="scientific">Lentinus brumalis</name>
    <dbReference type="NCBI Taxonomy" id="2498619"/>
    <lineage>
        <taxon>Eukaryota</taxon>
        <taxon>Fungi</taxon>
        <taxon>Dikarya</taxon>
        <taxon>Basidiomycota</taxon>
        <taxon>Agaricomycotina</taxon>
        <taxon>Agaricomycetes</taxon>
        <taxon>Polyporales</taxon>
        <taxon>Polyporaceae</taxon>
        <taxon>Lentinus</taxon>
    </lineage>
</organism>
<evidence type="ECO:0000313" key="2">
    <source>
        <dbReference type="EMBL" id="RDX57064.1"/>
    </source>
</evidence>
<accession>A0A371DX29</accession>
<sequence length="187" mass="20726">MHMCVLVPYAICPLRLGLGGGQGLVCPWQDGGWRWEAAWCEAEERKQTGHRAGATVAGRRGGLSVLRHKSGQQRRRRGSQTLAQTPRTRARAASRVPEKEMTRIRSQRLWVLSGSLVTRGAGRHEDALDRARGPRLPLSHTEFEGAPFHSPAAASPWRLTQPAIQHGGVHRRARRAMAGCASPRQRR</sequence>
<dbReference type="Proteomes" id="UP000256964">
    <property type="component" value="Unassembled WGS sequence"/>
</dbReference>
<keyword evidence="3" id="KW-1185">Reference proteome</keyword>
<feature type="region of interest" description="Disordered" evidence="1">
    <location>
        <begin position="50"/>
        <end position="99"/>
    </location>
</feature>
<evidence type="ECO:0000313" key="3">
    <source>
        <dbReference type="Proteomes" id="UP000256964"/>
    </source>
</evidence>
<name>A0A371DX29_9APHY</name>
<feature type="compositionally biased region" description="Basic residues" evidence="1">
    <location>
        <begin position="66"/>
        <end position="78"/>
    </location>
</feature>
<evidence type="ECO:0000256" key="1">
    <source>
        <dbReference type="SAM" id="MobiDB-lite"/>
    </source>
</evidence>
<protein>
    <submittedName>
        <fullName evidence="2">Uncharacterized protein</fullName>
    </submittedName>
</protein>
<proteinExistence type="predicted"/>
<reference evidence="2 3" key="1">
    <citation type="journal article" date="2018" name="Biotechnol. Biofuels">
        <title>Integrative visual omics of the white-rot fungus Polyporus brumalis exposes the biotechnological potential of its oxidative enzymes for delignifying raw plant biomass.</title>
        <authorList>
            <person name="Miyauchi S."/>
            <person name="Rancon A."/>
            <person name="Drula E."/>
            <person name="Hage H."/>
            <person name="Chaduli D."/>
            <person name="Favel A."/>
            <person name="Grisel S."/>
            <person name="Henrissat B."/>
            <person name="Herpoel-Gimbert I."/>
            <person name="Ruiz-Duenas F.J."/>
            <person name="Chevret D."/>
            <person name="Hainaut M."/>
            <person name="Lin J."/>
            <person name="Wang M."/>
            <person name="Pangilinan J."/>
            <person name="Lipzen A."/>
            <person name="Lesage-Meessen L."/>
            <person name="Navarro D."/>
            <person name="Riley R."/>
            <person name="Grigoriev I.V."/>
            <person name="Zhou S."/>
            <person name="Raouche S."/>
            <person name="Rosso M.N."/>
        </authorList>
    </citation>
    <scope>NUCLEOTIDE SEQUENCE [LARGE SCALE GENOMIC DNA]</scope>
    <source>
        <strain evidence="2 3">BRFM 1820</strain>
    </source>
</reference>
<dbReference type="AlphaFoldDB" id="A0A371DX29"/>
<dbReference type="EMBL" id="KZ857379">
    <property type="protein sequence ID" value="RDX57064.1"/>
    <property type="molecule type" value="Genomic_DNA"/>
</dbReference>
<gene>
    <name evidence="2" type="ORF">OH76DRAFT_11965</name>
</gene>